<reference evidence="2" key="1">
    <citation type="submission" date="2020-11" db="EMBL/GenBank/DDBJ databases">
        <title>Multidrug resistant novel bacterium Savagea serpentis sp. nov., isolated from the scats of a vine snake (Ahaetulla nasuta).</title>
        <authorList>
            <person name="Venkata Ramana V."/>
            <person name="Vikas Patil S."/>
            <person name="Yogita Lugani V."/>
        </authorList>
    </citation>
    <scope>NUCLEOTIDE SEQUENCE</scope>
    <source>
        <strain evidence="2">SN6</strain>
    </source>
</reference>
<dbReference type="SUPFAM" id="SSF48452">
    <property type="entry name" value="TPR-like"/>
    <property type="match status" value="1"/>
</dbReference>
<dbReference type="GO" id="GO:0006383">
    <property type="term" value="P:transcription by RNA polymerase III"/>
    <property type="evidence" value="ECO:0007669"/>
    <property type="project" value="InterPro"/>
</dbReference>
<gene>
    <name evidence="2" type="ORF">IRY55_01815</name>
</gene>
<organism evidence="2 3">
    <name type="scientific">Savagea serpentis</name>
    <dbReference type="NCBI Taxonomy" id="2785297"/>
    <lineage>
        <taxon>Bacteria</taxon>
        <taxon>Bacillati</taxon>
        <taxon>Bacillota</taxon>
        <taxon>Bacilli</taxon>
        <taxon>Bacillales</taxon>
        <taxon>Caryophanaceae</taxon>
        <taxon>Savagea</taxon>
    </lineage>
</organism>
<dbReference type="AlphaFoldDB" id="A0A8J7G916"/>
<proteinExistence type="predicted"/>
<dbReference type="InterPro" id="IPR011990">
    <property type="entry name" value="TPR-like_helical_dom_sf"/>
</dbReference>
<comment type="caution">
    <text evidence="2">The sequence shown here is derived from an EMBL/GenBank/DDBJ whole genome shotgun (WGS) entry which is preliminary data.</text>
</comment>
<feature type="repeat" description="TPR" evidence="1">
    <location>
        <begin position="233"/>
        <end position="266"/>
    </location>
</feature>
<dbReference type="InterPro" id="IPR039340">
    <property type="entry name" value="Tfc4/TFIIIC-102/Sfc4"/>
</dbReference>
<sequence length="418" mass="48543">MIEQWLIDGEFEKVDQWLEEKEQQGRFDELYEASEALIQYGFFERAASIFQAMRAHFPHEAQLFVDEASMRFELGEDEVALELLEHVSEADEEYVQALLTLADYYESNGMLELALQKMETAYELLPHEPIVQYGYAELLSQLGKYREAIRLYEKLLHSKESDFDEATLLSRIAMTLSEGAAYEEALPYFERLLAVEELPATQFAFAHALFQTEQYERAISPLQRTIELDPDYYAAYTLLGQTYAQLERNKEAYEVFERGLTRDRFEKGLYLAAGKMAIKLGNRDGAIKHFEEVLALDPEHLEARLNLASLYEYEGRHESIVELLSTFENNTPLLDFYLANAYAALEYYEEAGNIYASIAKDLETDVDYLHRYASFLVEEGRTHEAIPFAQKLLTLTEDPTWSDFLERMALEDDIDRYE</sequence>
<name>A0A8J7G916_9BACL</name>
<feature type="repeat" description="TPR" evidence="1">
    <location>
        <begin position="267"/>
        <end position="300"/>
    </location>
</feature>
<dbReference type="Proteomes" id="UP000622653">
    <property type="component" value="Unassembled WGS sequence"/>
</dbReference>
<protein>
    <submittedName>
        <fullName evidence="2">Tetratricopeptide repeat protein</fullName>
    </submittedName>
</protein>
<keyword evidence="1" id="KW-0802">TPR repeat</keyword>
<dbReference type="RefSeq" id="WP_194561546.1">
    <property type="nucleotide sequence ID" value="NZ_JADKPV010000001.1"/>
</dbReference>
<feature type="repeat" description="TPR" evidence="1">
    <location>
        <begin position="199"/>
        <end position="232"/>
    </location>
</feature>
<dbReference type="InterPro" id="IPR019734">
    <property type="entry name" value="TPR_rpt"/>
</dbReference>
<dbReference type="Pfam" id="PF14559">
    <property type="entry name" value="TPR_19"/>
    <property type="match status" value="2"/>
</dbReference>
<dbReference type="SMART" id="SM00028">
    <property type="entry name" value="TPR"/>
    <property type="match status" value="6"/>
</dbReference>
<dbReference type="PANTHER" id="PTHR23082:SF0">
    <property type="entry name" value="GENERAL TRANSCRIPTION FACTOR 3C POLYPEPTIDE 3"/>
    <property type="match status" value="1"/>
</dbReference>
<dbReference type="PANTHER" id="PTHR23082">
    <property type="entry name" value="TRANSCRIPTION INITIATION FACTOR IIIC TFIIIC , POLYPEPTIDE 3-RELATED"/>
    <property type="match status" value="1"/>
</dbReference>
<accession>A0A8J7G916</accession>
<dbReference type="EMBL" id="JADKPV010000001">
    <property type="protein sequence ID" value="MBF4500085.1"/>
    <property type="molecule type" value="Genomic_DNA"/>
</dbReference>
<dbReference type="Pfam" id="PF12895">
    <property type="entry name" value="ANAPC3"/>
    <property type="match status" value="1"/>
</dbReference>
<evidence type="ECO:0000256" key="1">
    <source>
        <dbReference type="PROSITE-ProRule" id="PRU00339"/>
    </source>
</evidence>
<keyword evidence="3" id="KW-1185">Reference proteome</keyword>
<evidence type="ECO:0000313" key="2">
    <source>
        <dbReference type="EMBL" id="MBF4500085.1"/>
    </source>
</evidence>
<dbReference type="GO" id="GO:0000127">
    <property type="term" value="C:transcription factor TFIIIC complex"/>
    <property type="evidence" value="ECO:0007669"/>
    <property type="project" value="TreeGrafter"/>
</dbReference>
<evidence type="ECO:0000313" key="3">
    <source>
        <dbReference type="Proteomes" id="UP000622653"/>
    </source>
</evidence>
<dbReference type="PROSITE" id="PS50005">
    <property type="entry name" value="TPR"/>
    <property type="match status" value="3"/>
</dbReference>
<dbReference type="Gene3D" id="1.25.40.10">
    <property type="entry name" value="Tetratricopeptide repeat domain"/>
    <property type="match status" value="4"/>
</dbReference>